<dbReference type="RefSeq" id="XP_009540911.1">
    <property type="nucleotide sequence ID" value="XM_009542616.1"/>
</dbReference>
<dbReference type="Proteomes" id="UP000030671">
    <property type="component" value="Unassembled WGS sequence"/>
</dbReference>
<evidence type="ECO:0000256" key="7">
    <source>
        <dbReference type="SAM" id="Phobius"/>
    </source>
</evidence>
<evidence type="ECO:0000256" key="6">
    <source>
        <dbReference type="ARBA" id="ARBA00023136"/>
    </source>
</evidence>
<feature type="non-terminal residue" evidence="8">
    <location>
        <position position="1"/>
    </location>
</feature>
<dbReference type="eggNOG" id="KOG4200">
    <property type="taxonomic scope" value="Eukaryota"/>
</dbReference>
<keyword evidence="2 7" id="KW-0812">Transmembrane</keyword>
<reference evidence="8 9" key="1">
    <citation type="journal article" date="2012" name="New Phytol.">
        <title>Insight into trade-off between wood decay and parasitism from the genome of a fungal forest pathogen.</title>
        <authorList>
            <person name="Olson A."/>
            <person name="Aerts A."/>
            <person name="Asiegbu F."/>
            <person name="Belbahri L."/>
            <person name="Bouzid O."/>
            <person name="Broberg A."/>
            <person name="Canback B."/>
            <person name="Coutinho P.M."/>
            <person name="Cullen D."/>
            <person name="Dalman K."/>
            <person name="Deflorio G."/>
            <person name="van Diepen L.T."/>
            <person name="Dunand C."/>
            <person name="Duplessis S."/>
            <person name="Durling M."/>
            <person name="Gonthier P."/>
            <person name="Grimwood J."/>
            <person name="Fossdal C.G."/>
            <person name="Hansson D."/>
            <person name="Henrissat B."/>
            <person name="Hietala A."/>
            <person name="Himmelstrand K."/>
            <person name="Hoffmeister D."/>
            <person name="Hogberg N."/>
            <person name="James T.Y."/>
            <person name="Karlsson M."/>
            <person name="Kohler A."/>
            <person name="Kues U."/>
            <person name="Lee Y.H."/>
            <person name="Lin Y.C."/>
            <person name="Lind M."/>
            <person name="Lindquist E."/>
            <person name="Lombard V."/>
            <person name="Lucas S."/>
            <person name="Lunden K."/>
            <person name="Morin E."/>
            <person name="Murat C."/>
            <person name="Park J."/>
            <person name="Raffaello T."/>
            <person name="Rouze P."/>
            <person name="Salamov A."/>
            <person name="Schmutz J."/>
            <person name="Solheim H."/>
            <person name="Stahlberg J."/>
            <person name="Velez H."/>
            <person name="de Vries R.P."/>
            <person name="Wiebenga A."/>
            <person name="Woodward S."/>
            <person name="Yakovlev I."/>
            <person name="Garbelotto M."/>
            <person name="Martin F."/>
            <person name="Grigoriev I.V."/>
            <person name="Stenlid J."/>
        </authorList>
    </citation>
    <scope>NUCLEOTIDE SEQUENCE [LARGE SCALE GENOMIC DNA]</scope>
    <source>
        <strain evidence="8 9">TC 32-1</strain>
    </source>
</reference>
<feature type="non-terminal residue" evidence="8">
    <location>
        <position position="222"/>
    </location>
</feature>
<feature type="transmembrane region" description="Helical" evidence="7">
    <location>
        <begin position="12"/>
        <end position="36"/>
    </location>
</feature>
<evidence type="ECO:0000256" key="2">
    <source>
        <dbReference type="ARBA" id="ARBA00022692"/>
    </source>
</evidence>
<dbReference type="GO" id="GO:0005789">
    <property type="term" value="C:endoplasmic reticulum membrane"/>
    <property type="evidence" value="ECO:0007669"/>
    <property type="project" value="UniProtKB-SubCell"/>
</dbReference>
<dbReference type="GO" id="GO:0006629">
    <property type="term" value="P:lipid metabolic process"/>
    <property type="evidence" value="ECO:0007669"/>
    <property type="project" value="UniProtKB-KW"/>
</dbReference>
<dbReference type="KEGG" id="hir:HETIRDRAFT_240515"/>
<organism evidence="8 9">
    <name type="scientific">Heterobasidion irregulare (strain TC 32-1)</name>
    <dbReference type="NCBI Taxonomy" id="747525"/>
    <lineage>
        <taxon>Eukaryota</taxon>
        <taxon>Fungi</taxon>
        <taxon>Dikarya</taxon>
        <taxon>Basidiomycota</taxon>
        <taxon>Agaricomycotina</taxon>
        <taxon>Agaricomycetes</taxon>
        <taxon>Russulales</taxon>
        <taxon>Bondarzewiaceae</taxon>
        <taxon>Heterobasidion</taxon>
        <taxon>Heterobasidion annosum species complex</taxon>
    </lineage>
</organism>
<dbReference type="Pfam" id="PF06775">
    <property type="entry name" value="Seipin"/>
    <property type="match status" value="1"/>
</dbReference>
<dbReference type="CDD" id="cd23995">
    <property type="entry name" value="Seipin_BSCL2_like"/>
    <property type="match status" value="1"/>
</dbReference>
<dbReference type="GO" id="GO:0140042">
    <property type="term" value="P:lipid droplet formation"/>
    <property type="evidence" value="ECO:0007669"/>
    <property type="project" value="UniProtKB-ARBA"/>
</dbReference>
<feature type="transmembrane region" description="Helical" evidence="7">
    <location>
        <begin position="198"/>
        <end position="221"/>
    </location>
</feature>
<keyword evidence="5" id="KW-0443">Lipid metabolism</keyword>
<sequence length="222" mass="24270">IRTVRPITPQLIPLAICLLLVPFLILLSGLSGVYVWRSVAVGWEVPLYLQYGDGLPPYAEVSLPTLSAVQPYDFTLRLDVPAIESNFHLGNFMSTLTLSTTSNKTIVTTRRPSMILPPTSSWIPFVSSKRRTVAIEVQFLKSYVTGHSHVVARVEIGRQDSWRSLGSGEGRELSVLSASVSGTVRHKGIRGLISRYPFMFGNIAAATFLLCSLAVLAACLLP</sequence>
<protein>
    <recommendedName>
        <fullName evidence="10">Seipin</fullName>
    </recommendedName>
</protein>
<name>W4KNI6_HETIT</name>
<evidence type="ECO:0000313" key="9">
    <source>
        <dbReference type="Proteomes" id="UP000030671"/>
    </source>
</evidence>
<dbReference type="InParanoid" id="W4KNI6"/>
<evidence type="ECO:0008006" key="10">
    <source>
        <dbReference type="Google" id="ProtNLM"/>
    </source>
</evidence>
<comment type="subcellular location">
    <subcellularLocation>
        <location evidence="1">Endoplasmic reticulum membrane</location>
        <topology evidence="1">Multi-pass membrane protein</topology>
    </subcellularLocation>
</comment>
<dbReference type="InterPro" id="IPR009617">
    <property type="entry name" value="Seipin"/>
</dbReference>
<evidence type="ECO:0000256" key="3">
    <source>
        <dbReference type="ARBA" id="ARBA00022824"/>
    </source>
</evidence>
<evidence type="ECO:0000313" key="8">
    <source>
        <dbReference type="EMBL" id="ETW86950.1"/>
    </source>
</evidence>
<dbReference type="PANTHER" id="PTHR21212:SF0">
    <property type="entry name" value="SEIPIN"/>
    <property type="match status" value="1"/>
</dbReference>
<dbReference type="AlphaFoldDB" id="W4KNI6"/>
<evidence type="ECO:0000256" key="1">
    <source>
        <dbReference type="ARBA" id="ARBA00004477"/>
    </source>
</evidence>
<gene>
    <name evidence="8" type="ORF">HETIRDRAFT_240515</name>
</gene>
<evidence type="ECO:0000256" key="4">
    <source>
        <dbReference type="ARBA" id="ARBA00022989"/>
    </source>
</evidence>
<proteinExistence type="predicted"/>
<accession>W4KNI6</accession>
<dbReference type="PANTHER" id="PTHR21212">
    <property type="entry name" value="BERNARDINELLI-SEIP CONGENITAL LIPODYSTROPHY 2 HOMOLOG BSCL2 PROTEIN"/>
    <property type="match status" value="1"/>
</dbReference>
<dbReference type="EMBL" id="KI925454">
    <property type="protein sequence ID" value="ETW86950.1"/>
    <property type="molecule type" value="Genomic_DNA"/>
</dbReference>
<evidence type="ECO:0000256" key="5">
    <source>
        <dbReference type="ARBA" id="ARBA00023098"/>
    </source>
</evidence>
<keyword evidence="3" id="KW-0256">Endoplasmic reticulum</keyword>
<dbReference type="OrthoDB" id="3990054at2759"/>
<keyword evidence="9" id="KW-1185">Reference proteome</keyword>
<dbReference type="HOGENOM" id="CLU_102639_0_0_1"/>
<dbReference type="STRING" id="747525.W4KNI6"/>
<keyword evidence="4 7" id="KW-1133">Transmembrane helix</keyword>
<dbReference type="GeneID" id="20668859"/>
<keyword evidence="6 7" id="KW-0472">Membrane</keyword>